<name>A0A098AW04_DESHA</name>
<dbReference type="Pfam" id="PF11213">
    <property type="entry name" value="DUF3006"/>
    <property type="match status" value="1"/>
</dbReference>
<dbReference type="AlphaFoldDB" id="A0A098AW04"/>
<reference evidence="1" key="1">
    <citation type="submission" date="2014-07" db="EMBL/GenBank/DDBJ databases">
        <authorList>
            <person name="Hornung V.Bastian."/>
        </authorList>
    </citation>
    <scope>NUCLEOTIDE SEQUENCE</scope>
    <source>
        <strain evidence="1">PCE-S</strain>
    </source>
</reference>
<sequence length="66" mass="7731">MYIIDRFEGDFAVIESGDRQMFNLPRTLMPEAKEGDVISIAVIVDEKETKSRRERIKGMMNNFFDE</sequence>
<dbReference type="PATRIC" id="fig|49338.4.peg.5764"/>
<dbReference type="RefSeq" id="WP_208926861.1">
    <property type="nucleotide sequence ID" value="NZ_LK996018.1"/>
</dbReference>
<accession>A0A098AW04</accession>
<protein>
    <recommendedName>
        <fullName evidence="2">DUF3006 domain-containing protein</fullName>
    </recommendedName>
</protein>
<dbReference type="InterPro" id="IPR021377">
    <property type="entry name" value="DUF3006"/>
</dbReference>
<evidence type="ECO:0008006" key="2">
    <source>
        <dbReference type="Google" id="ProtNLM"/>
    </source>
</evidence>
<organism evidence="1">
    <name type="scientific">Desulfitobacterium hafniense</name>
    <name type="common">Desulfitobacterium frappieri</name>
    <dbReference type="NCBI Taxonomy" id="49338"/>
    <lineage>
        <taxon>Bacteria</taxon>
        <taxon>Bacillati</taxon>
        <taxon>Bacillota</taxon>
        <taxon>Clostridia</taxon>
        <taxon>Eubacteriales</taxon>
        <taxon>Desulfitobacteriaceae</taxon>
        <taxon>Desulfitobacterium</taxon>
    </lineage>
</organism>
<dbReference type="EMBL" id="LK996018">
    <property type="protein sequence ID" value="CDV96352.1"/>
    <property type="molecule type" value="Genomic_DNA"/>
</dbReference>
<dbReference type="Gene3D" id="6.20.120.50">
    <property type="match status" value="1"/>
</dbReference>
<evidence type="ECO:0000313" key="1">
    <source>
        <dbReference type="EMBL" id="CDV96352.1"/>
    </source>
</evidence>
<proteinExistence type="predicted"/>
<gene>
    <name evidence="1" type="ORF">DPCES_5354</name>
</gene>